<evidence type="ECO:0000256" key="1">
    <source>
        <dbReference type="SAM" id="MobiDB-lite"/>
    </source>
</evidence>
<feature type="compositionally biased region" description="Polar residues" evidence="1">
    <location>
        <begin position="43"/>
        <end position="53"/>
    </location>
</feature>
<dbReference type="EnsemblPlants" id="OPUNC06G14300.1">
    <property type="protein sequence ID" value="OPUNC06G14300.1"/>
    <property type="gene ID" value="OPUNC06G14300"/>
</dbReference>
<dbReference type="Proteomes" id="UP000026962">
    <property type="component" value="Chromosome 6"/>
</dbReference>
<name>A0A0E0LBT1_ORYPU</name>
<evidence type="ECO:0000313" key="3">
    <source>
        <dbReference type="Proteomes" id="UP000026962"/>
    </source>
</evidence>
<evidence type="ECO:0000313" key="2">
    <source>
        <dbReference type="EnsemblPlants" id="OPUNC06G14300.1"/>
    </source>
</evidence>
<proteinExistence type="predicted"/>
<dbReference type="AlphaFoldDB" id="A0A0E0LBT1"/>
<feature type="region of interest" description="Disordered" evidence="1">
    <location>
        <begin position="17"/>
        <end position="55"/>
    </location>
</feature>
<accession>A0A0E0LBT1</accession>
<organism evidence="2">
    <name type="scientific">Oryza punctata</name>
    <name type="common">Red rice</name>
    <dbReference type="NCBI Taxonomy" id="4537"/>
    <lineage>
        <taxon>Eukaryota</taxon>
        <taxon>Viridiplantae</taxon>
        <taxon>Streptophyta</taxon>
        <taxon>Embryophyta</taxon>
        <taxon>Tracheophyta</taxon>
        <taxon>Spermatophyta</taxon>
        <taxon>Magnoliopsida</taxon>
        <taxon>Liliopsida</taxon>
        <taxon>Poales</taxon>
        <taxon>Poaceae</taxon>
        <taxon>BOP clade</taxon>
        <taxon>Oryzoideae</taxon>
        <taxon>Oryzeae</taxon>
        <taxon>Oryzinae</taxon>
        <taxon>Oryza</taxon>
    </lineage>
</organism>
<reference evidence="2" key="1">
    <citation type="submission" date="2015-04" db="UniProtKB">
        <authorList>
            <consortium name="EnsemblPlants"/>
        </authorList>
    </citation>
    <scope>IDENTIFICATION</scope>
</reference>
<sequence>METRGKKRKRELELSQTLLEGSIVPPPEVMSTSLPAADLESGEGSSDSITSDAGSARAAPDDVLHIAHALCKVCVKSPKAVIELVRRVSPATVGRSLDWDVIHDDDSSKNTLSANYVELIQFLD</sequence>
<protein>
    <submittedName>
        <fullName evidence="2">Uncharacterized protein</fullName>
    </submittedName>
</protein>
<keyword evidence="3" id="KW-1185">Reference proteome</keyword>
<dbReference type="Gramene" id="OPUNC06G14300.1">
    <property type="protein sequence ID" value="OPUNC06G14300.1"/>
    <property type="gene ID" value="OPUNC06G14300"/>
</dbReference>
<dbReference type="HOGENOM" id="CLU_115586_1_1_1"/>
<reference evidence="2" key="2">
    <citation type="submission" date="2018-05" db="EMBL/GenBank/DDBJ databases">
        <title>OpunRS2 (Oryza punctata Reference Sequence Version 2).</title>
        <authorList>
            <person name="Zhang J."/>
            <person name="Kudrna D."/>
            <person name="Lee S."/>
            <person name="Talag J."/>
            <person name="Welchert J."/>
            <person name="Wing R.A."/>
        </authorList>
    </citation>
    <scope>NUCLEOTIDE SEQUENCE [LARGE SCALE GENOMIC DNA]</scope>
</reference>